<evidence type="ECO:0008006" key="4">
    <source>
        <dbReference type="Google" id="ProtNLM"/>
    </source>
</evidence>
<dbReference type="EMBL" id="CP144089">
    <property type="protein sequence ID" value="WWD03266.1"/>
    <property type="molecule type" value="Genomic_DNA"/>
</dbReference>
<feature type="compositionally biased region" description="Polar residues" evidence="1">
    <location>
        <begin position="70"/>
        <end position="79"/>
    </location>
</feature>
<sequence>MGFDLEREEDTSITYLAINDNEMPNSHSNSFNGTYPAKLEDQTRLKELDDQDQLQEKQKQNGLDKDNDTHILTGNTDFSLPNAYVQGTAPPLTARPYQLSKGYSHLVESPDKYREVIIEKVGKLQSALPQLGSDDLRQAKADIVYLKSILDEEGIDIAQIKAGANWASRE</sequence>
<evidence type="ECO:0000256" key="1">
    <source>
        <dbReference type="SAM" id="MobiDB-lite"/>
    </source>
</evidence>
<keyword evidence="3" id="KW-1185">Reference proteome</keyword>
<dbReference type="KEGG" id="ker:91100121"/>
<proteinExistence type="predicted"/>
<evidence type="ECO:0000313" key="3">
    <source>
        <dbReference type="Proteomes" id="UP001358614"/>
    </source>
</evidence>
<feature type="compositionally biased region" description="Basic and acidic residues" evidence="1">
    <location>
        <begin position="52"/>
        <end position="69"/>
    </location>
</feature>
<dbReference type="AlphaFoldDB" id="A0AAX4K9P8"/>
<feature type="region of interest" description="Disordered" evidence="1">
    <location>
        <begin position="52"/>
        <end position="82"/>
    </location>
</feature>
<accession>A0AAX4K9P8</accession>
<name>A0AAX4K9P8_9TREE</name>
<dbReference type="RefSeq" id="XP_066081233.1">
    <property type="nucleotide sequence ID" value="XM_066225136.1"/>
</dbReference>
<dbReference type="GeneID" id="91100121"/>
<organism evidence="2 3">
    <name type="scientific">Kwoniella europaea PYCC6329</name>
    <dbReference type="NCBI Taxonomy" id="1423913"/>
    <lineage>
        <taxon>Eukaryota</taxon>
        <taxon>Fungi</taxon>
        <taxon>Dikarya</taxon>
        <taxon>Basidiomycota</taxon>
        <taxon>Agaricomycotina</taxon>
        <taxon>Tremellomycetes</taxon>
        <taxon>Tremellales</taxon>
        <taxon>Cryptococcaceae</taxon>
        <taxon>Kwoniella</taxon>
    </lineage>
</organism>
<gene>
    <name evidence="2" type="ORF">V865_001317</name>
</gene>
<dbReference type="Proteomes" id="UP001358614">
    <property type="component" value="Chromosome 1"/>
</dbReference>
<protein>
    <recommendedName>
        <fullName evidence="4">EKC/KEOPS complex subunit GON7</fullName>
    </recommendedName>
</protein>
<evidence type="ECO:0000313" key="2">
    <source>
        <dbReference type="EMBL" id="WWD03266.1"/>
    </source>
</evidence>
<reference evidence="2 3" key="1">
    <citation type="submission" date="2024-01" db="EMBL/GenBank/DDBJ databases">
        <title>Comparative genomics of Cryptococcus and Kwoniella reveals pathogenesis evolution and contrasting modes of karyotype evolution via chromosome fusion or intercentromeric recombination.</title>
        <authorList>
            <person name="Coelho M.A."/>
            <person name="David-Palma M."/>
            <person name="Shea T."/>
            <person name="Bowers K."/>
            <person name="McGinley-Smith S."/>
            <person name="Mohammad A.W."/>
            <person name="Gnirke A."/>
            <person name="Yurkov A.M."/>
            <person name="Nowrousian M."/>
            <person name="Sun S."/>
            <person name="Cuomo C.A."/>
            <person name="Heitman J."/>
        </authorList>
    </citation>
    <scope>NUCLEOTIDE SEQUENCE [LARGE SCALE GENOMIC DNA]</scope>
    <source>
        <strain evidence="2 3">PYCC6329</strain>
    </source>
</reference>